<dbReference type="Gene3D" id="3.40.50.150">
    <property type="entry name" value="Vaccinia Virus protein VP39"/>
    <property type="match status" value="1"/>
</dbReference>
<dbReference type="CDD" id="cd02440">
    <property type="entry name" value="AdoMet_MTases"/>
    <property type="match status" value="1"/>
</dbReference>
<comment type="caution">
    <text evidence="6">The sequence shown here is derived from an EMBL/GenBank/DDBJ whole genome shotgun (WGS) entry which is preliminary data.</text>
</comment>
<evidence type="ECO:0000313" key="6">
    <source>
        <dbReference type="EMBL" id="GGX85153.1"/>
    </source>
</evidence>
<keyword evidence="3" id="KW-0808">Transferase</keyword>
<dbReference type="Pfam" id="PF13847">
    <property type="entry name" value="Methyltransf_31"/>
    <property type="match status" value="1"/>
</dbReference>
<dbReference type="InterPro" id="IPR025714">
    <property type="entry name" value="Methyltranfer_dom"/>
</dbReference>
<evidence type="ECO:0000256" key="1">
    <source>
        <dbReference type="ARBA" id="ARBA00005189"/>
    </source>
</evidence>
<dbReference type="RefSeq" id="WP_189466884.1">
    <property type="nucleotide sequence ID" value="NZ_BMXS01000003.1"/>
</dbReference>
<dbReference type="EMBL" id="BMXS01000003">
    <property type="protein sequence ID" value="GGX85153.1"/>
    <property type="molecule type" value="Genomic_DNA"/>
</dbReference>
<name>A0ABQ2YID4_9GAMM</name>
<evidence type="ECO:0000256" key="3">
    <source>
        <dbReference type="ARBA" id="ARBA00022679"/>
    </source>
</evidence>
<evidence type="ECO:0000256" key="2">
    <source>
        <dbReference type="ARBA" id="ARBA00022603"/>
    </source>
</evidence>
<dbReference type="InterPro" id="IPR029063">
    <property type="entry name" value="SAM-dependent_MTases_sf"/>
</dbReference>
<accession>A0ABQ2YID4</accession>
<evidence type="ECO:0000256" key="4">
    <source>
        <dbReference type="ARBA" id="ARBA00025707"/>
    </source>
</evidence>
<protein>
    <recommendedName>
        <fullName evidence="5">Methyltransferase domain-containing protein</fullName>
    </recommendedName>
</protein>
<dbReference type="SUPFAM" id="SSF53335">
    <property type="entry name" value="S-adenosyl-L-methionine-dependent methyltransferases"/>
    <property type="match status" value="1"/>
</dbReference>
<evidence type="ECO:0000313" key="7">
    <source>
        <dbReference type="Proteomes" id="UP000653056"/>
    </source>
</evidence>
<dbReference type="Proteomes" id="UP000653056">
    <property type="component" value="Unassembled WGS sequence"/>
</dbReference>
<organism evidence="6 7">
    <name type="scientific">Litchfieldella qijiaojingensis</name>
    <dbReference type="NCBI Taxonomy" id="980347"/>
    <lineage>
        <taxon>Bacteria</taxon>
        <taxon>Pseudomonadati</taxon>
        <taxon>Pseudomonadota</taxon>
        <taxon>Gammaproteobacteria</taxon>
        <taxon>Oceanospirillales</taxon>
        <taxon>Halomonadaceae</taxon>
        <taxon>Litchfieldella</taxon>
    </lineage>
</organism>
<keyword evidence="2" id="KW-0489">Methyltransferase</keyword>
<evidence type="ECO:0000259" key="5">
    <source>
        <dbReference type="Pfam" id="PF13847"/>
    </source>
</evidence>
<comment type="pathway">
    <text evidence="1">Lipid metabolism.</text>
</comment>
<gene>
    <name evidence="6" type="ORF">GCM10007160_10620</name>
</gene>
<reference evidence="7" key="1">
    <citation type="journal article" date="2019" name="Int. J. Syst. Evol. Microbiol.">
        <title>The Global Catalogue of Microorganisms (GCM) 10K type strain sequencing project: providing services to taxonomists for standard genome sequencing and annotation.</title>
        <authorList>
            <consortium name="The Broad Institute Genomics Platform"/>
            <consortium name="The Broad Institute Genome Sequencing Center for Infectious Disease"/>
            <person name="Wu L."/>
            <person name="Ma J."/>
        </authorList>
    </citation>
    <scope>NUCLEOTIDE SEQUENCE [LARGE SCALE GENOMIC DNA]</scope>
    <source>
        <strain evidence="7">KCTC 22228</strain>
    </source>
</reference>
<comment type="pathway">
    <text evidence="4">Phospholipid metabolism.</text>
</comment>
<sequence length="294" mass="31726">MSESTFDPAQGTEADRRGWDSVAYGWKKWAPTIESAAQVINDRLVDMAQLGAGHKVLDIATGYGEPLMSILERVGPSGVVVATDLSPEMIALARERVAQAGMTNVAFYACNGEVLEIPEADFDAALCRWGLMLMADPDACLGRVHELLKPGGRVAMAVFSEPAKSPLLSIAGATVRRAVGVGPPDPDEPNIFRLADSADLERRFQAAGFDQIALEQVASECVHDSPDAYVHFLQDVARDIVRLLEGLSPEKQQDIWQAVAEAVKPYQAADGRVHLGLECHCIAARKPHGAEDAW</sequence>
<proteinExistence type="predicted"/>
<feature type="domain" description="Methyltransferase" evidence="5">
    <location>
        <begin position="52"/>
        <end position="160"/>
    </location>
</feature>
<dbReference type="PANTHER" id="PTHR44307">
    <property type="entry name" value="PHOSPHOETHANOLAMINE METHYLTRANSFERASE"/>
    <property type="match status" value="1"/>
</dbReference>
<dbReference type="PANTHER" id="PTHR44307:SF2">
    <property type="entry name" value="PHOSPHOETHANOLAMINE METHYLTRANSFERASE ISOFORM X1"/>
    <property type="match status" value="1"/>
</dbReference>
<keyword evidence="7" id="KW-1185">Reference proteome</keyword>